<keyword evidence="1" id="KW-0472">Membrane</keyword>
<feature type="transmembrane region" description="Helical" evidence="1">
    <location>
        <begin position="64"/>
        <end position="84"/>
    </location>
</feature>
<accession>I7MKP1</accession>
<keyword evidence="1 2" id="KW-0812">Transmembrane</keyword>
<keyword evidence="1" id="KW-1133">Transmembrane helix</keyword>
<dbReference type="KEGG" id="tet:TTHERM_00589930"/>
<reference evidence="3" key="1">
    <citation type="journal article" date="2006" name="PLoS Biol.">
        <title>Macronuclear genome sequence of the ciliate Tetrahymena thermophila, a model eukaryote.</title>
        <authorList>
            <person name="Eisen J.A."/>
            <person name="Coyne R.S."/>
            <person name="Wu M."/>
            <person name="Wu D."/>
            <person name="Thiagarajan M."/>
            <person name="Wortman J.R."/>
            <person name="Badger J.H."/>
            <person name="Ren Q."/>
            <person name="Amedeo P."/>
            <person name="Jones K.M."/>
            <person name="Tallon L.J."/>
            <person name="Delcher A.L."/>
            <person name="Salzberg S.L."/>
            <person name="Silva J.C."/>
            <person name="Haas B.J."/>
            <person name="Majoros W.H."/>
            <person name="Farzad M."/>
            <person name="Carlton J.M."/>
            <person name="Smith R.K. Jr."/>
            <person name="Garg J."/>
            <person name="Pearlman R.E."/>
            <person name="Karrer K.M."/>
            <person name="Sun L."/>
            <person name="Manning G."/>
            <person name="Elde N.C."/>
            <person name="Turkewitz A.P."/>
            <person name="Asai D.J."/>
            <person name="Wilkes D.E."/>
            <person name="Wang Y."/>
            <person name="Cai H."/>
            <person name="Collins K."/>
            <person name="Stewart B.A."/>
            <person name="Lee S.R."/>
            <person name="Wilamowska K."/>
            <person name="Weinberg Z."/>
            <person name="Ruzzo W.L."/>
            <person name="Wloga D."/>
            <person name="Gaertig J."/>
            <person name="Frankel J."/>
            <person name="Tsao C.-C."/>
            <person name="Gorovsky M.A."/>
            <person name="Keeling P.J."/>
            <person name="Waller R.F."/>
            <person name="Patron N.J."/>
            <person name="Cherry J.M."/>
            <person name="Stover N.A."/>
            <person name="Krieger C.J."/>
            <person name="del Toro C."/>
            <person name="Ryder H.F."/>
            <person name="Williamson S.C."/>
            <person name="Barbeau R.A."/>
            <person name="Hamilton E.P."/>
            <person name="Orias E."/>
        </authorList>
    </citation>
    <scope>NUCLEOTIDE SEQUENCE [LARGE SCALE GENOMIC DNA]</scope>
    <source>
        <strain evidence="3">SB210</strain>
    </source>
</reference>
<dbReference type="OrthoDB" id="284200at2759"/>
<dbReference type="InParanoid" id="I7MKP1"/>
<dbReference type="AlphaFoldDB" id="I7MKP1"/>
<dbReference type="eggNOG" id="ENOG502SUNQ">
    <property type="taxonomic scope" value="Eukaryota"/>
</dbReference>
<sequence>MKKQNRDPSISEHRHAHFDMISQNRSEFFNFFFENNDIFKVIDPEDEEYLKVMHFKYLNTTANFTFGTFGAVLLVDQVLMRFFMPNFKIQNFRFILNTTKYIGLPLLGFWVGKNYFAQDVEESYIRMSDKYSFNYYDYNRCMDVLERAERVGRLDELLKERGNFDWTGVPDFRSKFTQKNIN</sequence>
<name>I7MKP1_TETTS</name>
<organism evidence="2 3">
    <name type="scientific">Tetrahymena thermophila (strain SB210)</name>
    <dbReference type="NCBI Taxonomy" id="312017"/>
    <lineage>
        <taxon>Eukaryota</taxon>
        <taxon>Sar</taxon>
        <taxon>Alveolata</taxon>
        <taxon>Ciliophora</taxon>
        <taxon>Intramacronucleata</taxon>
        <taxon>Oligohymenophorea</taxon>
        <taxon>Hymenostomatida</taxon>
        <taxon>Tetrahymenina</taxon>
        <taxon>Tetrahymenidae</taxon>
        <taxon>Tetrahymena</taxon>
    </lineage>
</organism>
<dbReference type="Proteomes" id="UP000009168">
    <property type="component" value="Unassembled WGS sequence"/>
</dbReference>
<evidence type="ECO:0000313" key="3">
    <source>
        <dbReference type="Proteomes" id="UP000009168"/>
    </source>
</evidence>
<dbReference type="RefSeq" id="XP_001019901.1">
    <property type="nucleotide sequence ID" value="XM_001019901.3"/>
</dbReference>
<gene>
    <name evidence="2" type="ORF">TTHERM_00589930</name>
</gene>
<proteinExistence type="predicted"/>
<evidence type="ECO:0000256" key="1">
    <source>
        <dbReference type="SAM" id="Phobius"/>
    </source>
</evidence>
<dbReference type="GeneID" id="7831804"/>
<keyword evidence="3" id="KW-1185">Reference proteome</keyword>
<evidence type="ECO:0000313" key="2">
    <source>
        <dbReference type="EMBL" id="EAR99656.1"/>
    </source>
</evidence>
<dbReference type="HOGENOM" id="CLU_1558241_0_0_1"/>
<protein>
    <submittedName>
        <fullName evidence="2">Transmembrane protein, putative</fullName>
    </submittedName>
</protein>
<dbReference type="EMBL" id="GG662637">
    <property type="protein sequence ID" value="EAR99656.1"/>
    <property type="molecule type" value="Genomic_DNA"/>
</dbReference>
<dbReference type="OMA" id="SFKYIGI"/>